<dbReference type="GO" id="GO:0022857">
    <property type="term" value="F:transmembrane transporter activity"/>
    <property type="evidence" value="ECO:0007669"/>
    <property type="project" value="InterPro"/>
</dbReference>
<dbReference type="Proteomes" id="UP000654947">
    <property type="component" value="Unassembled WGS sequence"/>
</dbReference>
<keyword evidence="5 6" id="KW-0472">Membrane</keyword>
<dbReference type="InterPro" id="IPR020846">
    <property type="entry name" value="MFS_dom"/>
</dbReference>
<dbReference type="PANTHER" id="PTHR23513:SF6">
    <property type="entry name" value="MAJOR FACILITATOR SUPERFAMILY ASSOCIATED DOMAIN-CONTAINING PROTEIN"/>
    <property type="match status" value="1"/>
</dbReference>
<evidence type="ECO:0000313" key="9">
    <source>
        <dbReference type="Proteomes" id="UP000654947"/>
    </source>
</evidence>
<dbReference type="PANTHER" id="PTHR23513">
    <property type="entry name" value="INTEGRAL MEMBRANE EFFLUX PROTEIN-RELATED"/>
    <property type="match status" value="1"/>
</dbReference>
<reference evidence="8 9" key="1">
    <citation type="journal article" date="2014" name="Int. J. Syst. Evol. Microbiol.">
        <title>Complete genome sequence of Corynebacterium casei LMG S-19264T (=DSM 44701T), isolated from a smear-ripened cheese.</title>
        <authorList>
            <consortium name="US DOE Joint Genome Institute (JGI-PGF)"/>
            <person name="Walter F."/>
            <person name="Albersmeier A."/>
            <person name="Kalinowski J."/>
            <person name="Ruckert C."/>
        </authorList>
    </citation>
    <scope>NUCLEOTIDE SEQUENCE [LARGE SCALE GENOMIC DNA]</scope>
    <source>
        <strain evidence="8 9">KCTC 19473</strain>
    </source>
</reference>
<gene>
    <name evidence="8" type="ORF">GCM10007147_26860</name>
</gene>
<dbReference type="PROSITE" id="PS50850">
    <property type="entry name" value="MFS"/>
    <property type="match status" value="1"/>
</dbReference>
<keyword evidence="2" id="KW-1003">Cell membrane</keyword>
<evidence type="ECO:0000256" key="4">
    <source>
        <dbReference type="ARBA" id="ARBA00022989"/>
    </source>
</evidence>
<dbReference type="GO" id="GO:0005886">
    <property type="term" value="C:plasma membrane"/>
    <property type="evidence" value="ECO:0007669"/>
    <property type="project" value="UniProtKB-SubCell"/>
</dbReference>
<proteinExistence type="predicted"/>
<feature type="transmembrane region" description="Helical" evidence="6">
    <location>
        <begin position="313"/>
        <end position="331"/>
    </location>
</feature>
<feature type="transmembrane region" description="Helical" evidence="6">
    <location>
        <begin position="12"/>
        <end position="33"/>
    </location>
</feature>
<dbReference type="EMBL" id="BMXL01000013">
    <property type="protein sequence ID" value="GHD27644.1"/>
    <property type="molecule type" value="Genomic_DNA"/>
</dbReference>
<feature type="transmembrane region" description="Helical" evidence="6">
    <location>
        <begin position="352"/>
        <end position="369"/>
    </location>
</feature>
<organism evidence="8 9">
    <name type="scientific">Nocardiopsis kunsanensis</name>
    <dbReference type="NCBI Taxonomy" id="141693"/>
    <lineage>
        <taxon>Bacteria</taxon>
        <taxon>Bacillati</taxon>
        <taxon>Actinomycetota</taxon>
        <taxon>Actinomycetes</taxon>
        <taxon>Streptosporangiales</taxon>
        <taxon>Nocardiopsidaceae</taxon>
        <taxon>Nocardiopsis</taxon>
    </lineage>
</organism>
<protein>
    <submittedName>
        <fullName evidence="8">MFS transporter</fullName>
    </submittedName>
</protein>
<feature type="transmembrane region" description="Helical" evidence="6">
    <location>
        <begin position="222"/>
        <end position="245"/>
    </location>
</feature>
<evidence type="ECO:0000256" key="3">
    <source>
        <dbReference type="ARBA" id="ARBA00022692"/>
    </source>
</evidence>
<keyword evidence="4 6" id="KW-1133">Transmembrane helix</keyword>
<feature type="transmembrane region" description="Helical" evidence="6">
    <location>
        <begin position="102"/>
        <end position="121"/>
    </location>
</feature>
<evidence type="ECO:0000259" key="7">
    <source>
        <dbReference type="PROSITE" id="PS50850"/>
    </source>
</evidence>
<evidence type="ECO:0000256" key="2">
    <source>
        <dbReference type="ARBA" id="ARBA00022475"/>
    </source>
</evidence>
<accession>A0A918XEL0</accession>
<dbReference type="InterPro" id="IPR036259">
    <property type="entry name" value="MFS_trans_sf"/>
</dbReference>
<dbReference type="Pfam" id="PF07690">
    <property type="entry name" value="MFS_1"/>
    <property type="match status" value="1"/>
</dbReference>
<dbReference type="AlphaFoldDB" id="A0A918XEL0"/>
<evidence type="ECO:0000313" key="8">
    <source>
        <dbReference type="EMBL" id="GHD27644.1"/>
    </source>
</evidence>
<dbReference type="SUPFAM" id="SSF103473">
    <property type="entry name" value="MFS general substrate transporter"/>
    <property type="match status" value="1"/>
</dbReference>
<dbReference type="CDD" id="cd06173">
    <property type="entry name" value="MFS_MefA_like"/>
    <property type="match status" value="1"/>
</dbReference>
<dbReference type="RefSeq" id="WP_193518057.1">
    <property type="nucleotide sequence ID" value="NZ_BMXL01000013.1"/>
</dbReference>
<sequence length="403" mass="42603">MNSNFSRSFYLYWFSDASLITSVAFVGVIIQLIAVETLVLDPSAVSAIVAAQEMAWLVIGLPLGVYIDRLRRKKKLLSLVGLAQVTIGFTIAFLVMNELVNFVWLVALSFVIACLGVVFEIGSQTMIPRLVEKPLLVKANSRVGSTQTAAQILGPPLGSAAFGWLGPGISSLLHSGVSAVSAAMMGATREPAADERTKAKVWWRELVDGLRYVFSTYELRNLTLASAAVNFGGGLLQAVLVMFLIRDLDVPTASVGLFVSVGALGGLVGVIFCGRLAERFGAKTVLNSSFISMAAAGVGIGISSLLLSEWVFGLSYMVFNFGIGLFSIVSMSYRQAVCPEELMGRMVSATRLASWGVIPIGALTSGMLAEAASVPMAVLSGAVLLVVAGALGVLFSRAFGRLE</sequence>
<feature type="transmembrane region" description="Helical" evidence="6">
    <location>
        <begin position="375"/>
        <end position="395"/>
    </location>
</feature>
<feature type="transmembrane region" description="Helical" evidence="6">
    <location>
        <begin position="76"/>
        <end position="96"/>
    </location>
</feature>
<feature type="domain" description="Major facilitator superfamily (MFS) profile" evidence="7">
    <location>
        <begin position="218"/>
        <end position="403"/>
    </location>
</feature>
<evidence type="ECO:0000256" key="5">
    <source>
        <dbReference type="ARBA" id="ARBA00023136"/>
    </source>
</evidence>
<keyword evidence="9" id="KW-1185">Reference proteome</keyword>
<evidence type="ECO:0000256" key="1">
    <source>
        <dbReference type="ARBA" id="ARBA00004651"/>
    </source>
</evidence>
<feature type="transmembrane region" description="Helical" evidence="6">
    <location>
        <begin position="45"/>
        <end position="67"/>
    </location>
</feature>
<dbReference type="Gene3D" id="1.20.1250.20">
    <property type="entry name" value="MFS general substrate transporter like domains"/>
    <property type="match status" value="1"/>
</dbReference>
<comment type="subcellular location">
    <subcellularLocation>
        <location evidence="1">Cell membrane</location>
        <topology evidence="1">Multi-pass membrane protein</topology>
    </subcellularLocation>
</comment>
<feature type="transmembrane region" description="Helical" evidence="6">
    <location>
        <begin position="251"/>
        <end position="273"/>
    </location>
</feature>
<feature type="transmembrane region" description="Helical" evidence="6">
    <location>
        <begin position="285"/>
        <end position="307"/>
    </location>
</feature>
<keyword evidence="3 6" id="KW-0812">Transmembrane</keyword>
<comment type="caution">
    <text evidence="8">The sequence shown here is derived from an EMBL/GenBank/DDBJ whole genome shotgun (WGS) entry which is preliminary data.</text>
</comment>
<name>A0A918XEL0_9ACTN</name>
<dbReference type="InterPro" id="IPR011701">
    <property type="entry name" value="MFS"/>
</dbReference>
<evidence type="ECO:0000256" key="6">
    <source>
        <dbReference type="SAM" id="Phobius"/>
    </source>
</evidence>